<reference evidence="1" key="1">
    <citation type="submission" date="2021-03" db="EMBL/GenBank/DDBJ databases">
        <authorList>
            <person name="Jaffe A."/>
        </authorList>
    </citation>
    <scope>NUCLEOTIDE SEQUENCE</scope>
    <source>
        <strain evidence="1">RIFCSPLOWO2_01_FULL_43_13</strain>
    </source>
</reference>
<organism evidence="1 2">
    <name type="scientific">Candidatus Iainarchaeum sp</name>
    <dbReference type="NCBI Taxonomy" id="3101447"/>
    <lineage>
        <taxon>Archaea</taxon>
        <taxon>Candidatus Iainarchaeota</taxon>
        <taxon>Candidatus Iainarchaeia</taxon>
        <taxon>Candidatus Iainarchaeales</taxon>
        <taxon>Candidatus Iainarchaeaceae</taxon>
        <taxon>Candidatus Iainarchaeum</taxon>
    </lineage>
</organism>
<dbReference type="Proteomes" id="UP000680185">
    <property type="component" value="Unassembled WGS sequence"/>
</dbReference>
<accession>A0A8T4KXJ5</accession>
<evidence type="ECO:0000313" key="1">
    <source>
        <dbReference type="EMBL" id="MBS3058332.1"/>
    </source>
</evidence>
<sequence length="115" mass="13362">MLERLVLMALRDFAGENKIRLLGFPSLDEVDDAIAEKTVRENFEKISKWMPEFEATLQAKQFNKAGARRQHELHARLFAPRKKIFATATEWNFLTALQECLKELRNEAKKSIGKK</sequence>
<dbReference type="Gene3D" id="3.30.160.100">
    <property type="entry name" value="Ribosome hibernation promotion factor-like"/>
    <property type="match status" value="1"/>
</dbReference>
<dbReference type="EMBL" id="JAGVWB010000019">
    <property type="protein sequence ID" value="MBS3058332.1"/>
    <property type="molecule type" value="Genomic_DNA"/>
</dbReference>
<name>A0A8T4KXJ5_9ARCH</name>
<evidence type="ECO:0000313" key="2">
    <source>
        <dbReference type="Proteomes" id="UP000680185"/>
    </source>
</evidence>
<dbReference type="InterPro" id="IPR036567">
    <property type="entry name" value="RHF-like"/>
</dbReference>
<dbReference type="AlphaFoldDB" id="A0A8T4KXJ5"/>
<proteinExistence type="predicted"/>
<gene>
    <name evidence="1" type="ORF">J4478_02935</name>
</gene>
<reference evidence="1" key="2">
    <citation type="submission" date="2021-05" db="EMBL/GenBank/DDBJ databases">
        <title>Protein family content uncovers lineage relationships and bacterial pathway maintenance mechanisms in DPANN archaea.</title>
        <authorList>
            <person name="Castelle C.J."/>
            <person name="Meheust R."/>
            <person name="Jaffe A.L."/>
            <person name="Seitz K."/>
            <person name="Gong X."/>
            <person name="Baker B.J."/>
            <person name="Banfield J.F."/>
        </authorList>
    </citation>
    <scope>NUCLEOTIDE SEQUENCE</scope>
    <source>
        <strain evidence="1">RIFCSPLOWO2_01_FULL_43_13</strain>
    </source>
</reference>
<protein>
    <submittedName>
        <fullName evidence="1">Uncharacterized protein</fullName>
    </submittedName>
</protein>
<comment type="caution">
    <text evidence="1">The sequence shown here is derived from an EMBL/GenBank/DDBJ whole genome shotgun (WGS) entry which is preliminary data.</text>
</comment>